<dbReference type="Gene3D" id="3.30.200.20">
    <property type="entry name" value="Phosphorylase Kinase, domain 1"/>
    <property type="match status" value="1"/>
</dbReference>
<dbReference type="Pfam" id="PF24681">
    <property type="entry name" value="Kelch_KLHDC2_KLHL20_DRC7"/>
    <property type="match status" value="1"/>
</dbReference>
<keyword evidence="4" id="KW-0880">Kelch repeat</keyword>
<dbReference type="SUPFAM" id="SSF81383">
    <property type="entry name" value="F-box domain"/>
    <property type="match status" value="1"/>
</dbReference>
<evidence type="ECO:0000256" key="20">
    <source>
        <dbReference type="PROSITE-ProRule" id="PRU10141"/>
    </source>
</evidence>
<keyword evidence="12 20" id="KW-0547">Nucleotide-binding</keyword>
<keyword evidence="10" id="KW-0808">Transferase</keyword>
<keyword evidence="8" id="KW-0285">Flavoprotein</keyword>
<dbReference type="SUPFAM" id="SSF50965">
    <property type="entry name" value="Galactose oxidase, central domain"/>
    <property type="match status" value="1"/>
</dbReference>
<keyword evidence="11" id="KW-0677">Repeat</keyword>
<dbReference type="PROSITE" id="PS50112">
    <property type="entry name" value="PAS"/>
    <property type="match status" value="1"/>
</dbReference>
<dbReference type="PROSITE" id="PS50011">
    <property type="entry name" value="PROTEIN_KINASE_DOM"/>
    <property type="match status" value="1"/>
</dbReference>
<dbReference type="Gene3D" id="2.120.10.80">
    <property type="entry name" value="Kelch-type beta propeller"/>
    <property type="match status" value="2"/>
</dbReference>
<dbReference type="InterPro" id="IPR008271">
    <property type="entry name" value="Ser/Thr_kinase_AS"/>
</dbReference>
<feature type="domain" description="Protein kinase" evidence="23">
    <location>
        <begin position="732"/>
        <end position="1027"/>
    </location>
</feature>
<proteinExistence type="inferred from homology"/>
<sequence length="1027" mass="113442">MEWDSNSDLSGDEDEGFLLNDGAPVPFPIPTSLQTAPCGFVVTDALESDHPIIYVNTVFEMVTGYRAEEVLGRNCRFLQCRGPFAKRRHPLVDSTVVSEIQRCLDEGIEFQGELLNFRKDGSPLMNRLRLTPIYGDDETITHVIGIQFFTEANIDLGPVSVTSIKESLKSSDRSRSGFSAFCPVVVGDRNVSRGLCGILQLSDEVLSLKILSRLTPRDIASVGSVCRRLYELTKNEDLWRMVCQNAWGCETTRVLETVPGAKRLGWVRLARELTTLEAAAWRKLTVGGAVEPSRCNFSACAVGNRVVLFGGEGVNMQPMNDTFVLDLNSSNPEWQHVQVSSPPPGRWGHTLSCVNGSHLVVFGGCGRQGLLNDVFVLDLDAKPPTWREISGLAPPLPRSWHSSCTLDGTKLIVSGGCADSGVLLSDTFLLDLSMEKPVWREIPVAWTPPSRLGHTLSVYGGRKILMFGGLAKSGPLRFRSSDVFTMDLSEEEPCWRCVTGSGMPGAGNPGGIAPPPRLDHVAVSLPGGRILIFGGSVAGLHSASQLYILDPTDEKPTWRILNVPGRPPRFAWGHSTCVVGGTRAIVLGGQTGKKKREKKRKEKKKKEKRRDEKDDVVMAVTFVIGEAMWCTRSIPGTGDHGDDQFPDIKEITKPFNQALTIIIVATIVALLIKVFFIAYVCRLCRERLGRESSDSVCPETQSITLNMDKFLNEMEKEKPIRFTSQQLRIATDNFTNLLGSGGFGTVYKGIFSNGTMVAVKVLHGDSDKRIEEQFMAEVSTIGRVHHVNLVRLYGFCFDLNLRALVYEYMVNGSFDKFLFGEDKKLGFQQLQAIALGTAKGIAYLHEECQQRIIHYDIKPGNILLDANFLPKVADFGLAKLCNREKTHVTMTRGRGTPGYAAPELWMPYPITHKCDVYSFGMLLFEIIVEDADRDTAERMMKTALWCIQYRPESRPLMSIVVKMLEGGVEIPAPSNPFEASSVEPNSNTSTSTDTSSCSESSSLLARSASIYATPVMKKYEIEMVTIY</sequence>
<dbReference type="CDD" id="cd00130">
    <property type="entry name" value="PAS"/>
    <property type="match status" value="1"/>
</dbReference>
<dbReference type="InterPro" id="IPR001810">
    <property type="entry name" value="F-box_dom"/>
</dbReference>
<evidence type="ECO:0000256" key="8">
    <source>
        <dbReference type="ARBA" id="ARBA00022630"/>
    </source>
</evidence>
<evidence type="ECO:0000256" key="22">
    <source>
        <dbReference type="SAM" id="Phobius"/>
    </source>
</evidence>
<evidence type="ECO:0000256" key="3">
    <source>
        <dbReference type="ARBA" id="ARBA00007833"/>
    </source>
</evidence>
<dbReference type="InterPro" id="IPR000014">
    <property type="entry name" value="PAS"/>
</dbReference>
<keyword evidence="17" id="KW-0090">Biological rhythms</keyword>
<feature type="compositionally biased region" description="Basic residues" evidence="21">
    <location>
        <begin position="592"/>
        <end position="608"/>
    </location>
</feature>
<evidence type="ECO:0000259" key="24">
    <source>
        <dbReference type="PROSITE" id="PS50112"/>
    </source>
</evidence>
<evidence type="ECO:0000256" key="10">
    <source>
        <dbReference type="ARBA" id="ARBA00022679"/>
    </source>
</evidence>
<evidence type="ECO:0000256" key="17">
    <source>
        <dbReference type="ARBA" id="ARBA00023108"/>
    </source>
</evidence>
<keyword evidence="5" id="KW-0723">Serine/threonine-protein kinase</keyword>
<evidence type="ECO:0000256" key="5">
    <source>
        <dbReference type="ARBA" id="ARBA00022527"/>
    </source>
</evidence>
<dbReference type="CDD" id="cd22154">
    <property type="entry name" value="F-box_AtADO-like"/>
    <property type="match status" value="1"/>
</dbReference>
<keyword evidence="15 20" id="KW-0067">ATP-binding</keyword>
<keyword evidence="9" id="KW-0288">FMN</keyword>
<dbReference type="Pfam" id="PF07714">
    <property type="entry name" value="PK_Tyr_Ser-Thr"/>
    <property type="match status" value="1"/>
</dbReference>
<feature type="domain" description="PAS" evidence="24">
    <location>
        <begin position="33"/>
        <end position="107"/>
    </location>
</feature>
<dbReference type="InterPro" id="IPR017441">
    <property type="entry name" value="Protein_kinase_ATP_BS"/>
</dbReference>
<feature type="region of interest" description="Disordered" evidence="21">
    <location>
        <begin position="975"/>
        <end position="998"/>
    </location>
</feature>
<evidence type="ECO:0000256" key="15">
    <source>
        <dbReference type="ARBA" id="ARBA00022840"/>
    </source>
</evidence>
<dbReference type="PROSITE" id="PS00108">
    <property type="entry name" value="PROTEIN_KINASE_ST"/>
    <property type="match status" value="1"/>
</dbReference>
<protein>
    <recommendedName>
        <fullName evidence="27">LOV domain-containing protein</fullName>
    </recommendedName>
</protein>
<dbReference type="InterPro" id="IPR011009">
    <property type="entry name" value="Kinase-like_dom_sf"/>
</dbReference>
<comment type="caution">
    <text evidence="25">The sequence shown here is derived from an EMBL/GenBank/DDBJ whole genome shotgun (WGS) entry which is preliminary data.</text>
</comment>
<keyword evidence="13" id="KW-0418">Kinase</keyword>
<dbReference type="Pfam" id="PF13426">
    <property type="entry name" value="PAS_9"/>
    <property type="match status" value="1"/>
</dbReference>
<evidence type="ECO:0000256" key="16">
    <source>
        <dbReference type="ARBA" id="ARBA00022991"/>
    </source>
</evidence>
<keyword evidence="6" id="KW-0600">Photoreceptor protein</keyword>
<evidence type="ECO:0000256" key="11">
    <source>
        <dbReference type="ARBA" id="ARBA00022737"/>
    </source>
</evidence>
<dbReference type="InterPro" id="IPR035965">
    <property type="entry name" value="PAS-like_dom_sf"/>
</dbReference>
<evidence type="ECO:0008006" key="27">
    <source>
        <dbReference type="Google" id="ProtNLM"/>
    </source>
</evidence>
<evidence type="ECO:0000256" key="9">
    <source>
        <dbReference type="ARBA" id="ARBA00022643"/>
    </source>
</evidence>
<dbReference type="InterPro" id="IPR036047">
    <property type="entry name" value="F-box-like_dom_sf"/>
</dbReference>
<dbReference type="InterPro" id="IPR000719">
    <property type="entry name" value="Prot_kinase_dom"/>
</dbReference>
<name>A0ABR0PRQ2_GOSAR</name>
<evidence type="ECO:0000256" key="18">
    <source>
        <dbReference type="ARBA" id="ARBA00023170"/>
    </source>
</evidence>
<evidence type="ECO:0000256" key="21">
    <source>
        <dbReference type="SAM" id="MobiDB-lite"/>
    </source>
</evidence>
<feature type="region of interest" description="Disordered" evidence="21">
    <location>
        <begin position="589"/>
        <end position="612"/>
    </location>
</feature>
<reference evidence="25 26" key="1">
    <citation type="submission" date="2023-03" db="EMBL/GenBank/DDBJ databases">
        <title>WGS of Gossypium arboreum.</title>
        <authorList>
            <person name="Yu D."/>
        </authorList>
    </citation>
    <scope>NUCLEOTIDE SEQUENCE [LARGE SCALE GENOMIC DNA]</scope>
    <source>
        <tissue evidence="25">Leaf</tissue>
    </source>
</reference>
<feature type="transmembrane region" description="Helical" evidence="22">
    <location>
        <begin position="658"/>
        <end position="681"/>
    </location>
</feature>
<dbReference type="InterPro" id="IPR011043">
    <property type="entry name" value="Gal_Oxase/kelch_b-propeller"/>
</dbReference>
<dbReference type="SUPFAM" id="SSF56112">
    <property type="entry name" value="Protein kinase-like (PK-like)"/>
    <property type="match status" value="1"/>
</dbReference>
<comment type="subcellular location">
    <subcellularLocation>
        <location evidence="1">Nucleus</location>
    </subcellularLocation>
</comment>
<dbReference type="Pfam" id="PF12937">
    <property type="entry name" value="F-box-like"/>
    <property type="match status" value="1"/>
</dbReference>
<dbReference type="SMART" id="SM00220">
    <property type="entry name" value="S_TKc"/>
    <property type="match status" value="1"/>
</dbReference>
<dbReference type="Gene3D" id="1.20.1280.50">
    <property type="match status" value="1"/>
</dbReference>
<accession>A0ABR0PRQ2</accession>
<keyword evidence="22" id="KW-0812">Transmembrane</keyword>
<evidence type="ECO:0000256" key="14">
    <source>
        <dbReference type="ARBA" id="ARBA00022786"/>
    </source>
</evidence>
<evidence type="ECO:0000313" key="25">
    <source>
        <dbReference type="EMBL" id="KAK5829660.1"/>
    </source>
</evidence>
<dbReference type="Pfam" id="PF07646">
    <property type="entry name" value="Kelch_2"/>
    <property type="match status" value="1"/>
</dbReference>
<comment type="similarity">
    <text evidence="3">Belongs to the ADAGIO family.</text>
</comment>
<dbReference type="PROSITE" id="PS00107">
    <property type="entry name" value="PROTEIN_KINASE_ATP"/>
    <property type="match status" value="1"/>
</dbReference>
<feature type="binding site" evidence="20">
    <location>
        <position position="760"/>
    </location>
    <ligand>
        <name>ATP</name>
        <dbReference type="ChEBI" id="CHEBI:30616"/>
    </ligand>
</feature>
<keyword evidence="14" id="KW-0833">Ubl conjugation pathway</keyword>
<keyword evidence="22" id="KW-1133">Transmembrane helix</keyword>
<keyword evidence="22" id="KW-0472">Membrane</keyword>
<evidence type="ECO:0000256" key="13">
    <source>
        <dbReference type="ARBA" id="ARBA00022777"/>
    </source>
</evidence>
<evidence type="ECO:0000256" key="6">
    <source>
        <dbReference type="ARBA" id="ARBA00022543"/>
    </source>
</evidence>
<keyword evidence="18" id="KW-0675">Receptor</keyword>
<evidence type="ECO:0000259" key="23">
    <source>
        <dbReference type="PROSITE" id="PS50011"/>
    </source>
</evidence>
<evidence type="ECO:0000256" key="12">
    <source>
        <dbReference type="ARBA" id="ARBA00022741"/>
    </source>
</evidence>
<dbReference type="InterPro" id="IPR011498">
    <property type="entry name" value="Kelch_2"/>
</dbReference>
<gene>
    <name evidence="25" type="ORF">PVK06_013453</name>
</gene>
<evidence type="ECO:0000256" key="7">
    <source>
        <dbReference type="ARBA" id="ARBA00022606"/>
    </source>
</evidence>
<dbReference type="InterPro" id="IPR001245">
    <property type="entry name" value="Ser-Thr/Tyr_kinase_cat_dom"/>
</dbReference>
<dbReference type="Gene3D" id="1.10.510.10">
    <property type="entry name" value="Transferase(Phosphotransferase) domain 1"/>
    <property type="match status" value="1"/>
</dbReference>
<dbReference type="Proteomes" id="UP001358586">
    <property type="component" value="Chromosome 5"/>
</dbReference>
<dbReference type="EMBL" id="JARKNE010000005">
    <property type="protein sequence ID" value="KAK5829660.1"/>
    <property type="molecule type" value="Genomic_DNA"/>
</dbReference>
<dbReference type="PANTHER" id="PTHR46175">
    <property type="entry name" value="BACTERIOOPSIN TRANSCRIPTIONAL ACTIVATOR"/>
    <property type="match status" value="1"/>
</dbReference>
<dbReference type="InterPro" id="IPR015915">
    <property type="entry name" value="Kelch-typ_b-propeller"/>
</dbReference>
<dbReference type="SUPFAM" id="SSF55785">
    <property type="entry name" value="PYP-like sensor domain (PAS domain)"/>
    <property type="match status" value="1"/>
</dbReference>
<evidence type="ECO:0000313" key="26">
    <source>
        <dbReference type="Proteomes" id="UP001358586"/>
    </source>
</evidence>
<evidence type="ECO:0000256" key="4">
    <source>
        <dbReference type="ARBA" id="ARBA00022441"/>
    </source>
</evidence>
<keyword evidence="26" id="KW-1185">Reference proteome</keyword>
<dbReference type="Gene3D" id="3.30.450.20">
    <property type="entry name" value="PAS domain"/>
    <property type="match status" value="1"/>
</dbReference>
<keyword evidence="19" id="KW-0539">Nucleus</keyword>
<dbReference type="NCBIfam" id="TIGR00229">
    <property type="entry name" value="sensory_box"/>
    <property type="match status" value="1"/>
</dbReference>
<keyword evidence="7" id="KW-0716">Sensory transduction</keyword>
<keyword evidence="16" id="KW-0157">Chromophore</keyword>
<evidence type="ECO:0000256" key="1">
    <source>
        <dbReference type="ARBA" id="ARBA00004123"/>
    </source>
</evidence>
<feature type="compositionally biased region" description="Low complexity" evidence="21">
    <location>
        <begin position="986"/>
        <end position="998"/>
    </location>
</feature>
<evidence type="ECO:0000256" key="19">
    <source>
        <dbReference type="ARBA" id="ARBA00023242"/>
    </source>
</evidence>
<organism evidence="25 26">
    <name type="scientific">Gossypium arboreum</name>
    <name type="common">Tree cotton</name>
    <name type="synonym">Gossypium nanking</name>
    <dbReference type="NCBI Taxonomy" id="29729"/>
    <lineage>
        <taxon>Eukaryota</taxon>
        <taxon>Viridiplantae</taxon>
        <taxon>Streptophyta</taxon>
        <taxon>Embryophyta</taxon>
        <taxon>Tracheophyta</taxon>
        <taxon>Spermatophyta</taxon>
        <taxon>Magnoliopsida</taxon>
        <taxon>eudicotyledons</taxon>
        <taxon>Gunneridae</taxon>
        <taxon>Pentapetalae</taxon>
        <taxon>rosids</taxon>
        <taxon>malvids</taxon>
        <taxon>Malvales</taxon>
        <taxon>Malvaceae</taxon>
        <taxon>Malvoideae</taxon>
        <taxon>Gossypium</taxon>
    </lineage>
</organism>
<dbReference type="PANTHER" id="PTHR46175:SF5">
    <property type="entry name" value="ADAGIO PROTEIN 1"/>
    <property type="match status" value="1"/>
</dbReference>
<comment type="pathway">
    <text evidence="2">Protein modification; protein ubiquitination.</text>
</comment>
<evidence type="ECO:0000256" key="2">
    <source>
        <dbReference type="ARBA" id="ARBA00004906"/>
    </source>
</evidence>